<dbReference type="AlphaFoldDB" id="A0A8J3DX28"/>
<dbReference type="RefSeq" id="WP_189503620.1">
    <property type="nucleotide sequence ID" value="NZ_BMZQ01000002.1"/>
</dbReference>
<keyword evidence="1" id="KW-0732">Signal</keyword>
<dbReference type="EMBL" id="BMZQ01000002">
    <property type="protein sequence ID" value="GHD14924.1"/>
    <property type="molecule type" value="Genomic_DNA"/>
</dbReference>
<reference evidence="2" key="1">
    <citation type="journal article" date="2014" name="Int. J. Syst. Evol. Microbiol.">
        <title>Complete genome sequence of Corynebacterium casei LMG S-19264T (=DSM 44701T), isolated from a smear-ripened cheese.</title>
        <authorList>
            <consortium name="US DOE Joint Genome Institute (JGI-PGF)"/>
            <person name="Walter F."/>
            <person name="Albersmeier A."/>
            <person name="Kalinowski J."/>
            <person name="Ruckert C."/>
        </authorList>
    </citation>
    <scope>NUCLEOTIDE SEQUENCE</scope>
    <source>
        <strain evidence="2">KCTC 42249</strain>
    </source>
</reference>
<dbReference type="Gene3D" id="3.30.1150.10">
    <property type="match status" value="1"/>
</dbReference>
<evidence type="ECO:0000313" key="3">
    <source>
        <dbReference type="Proteomes" id="UP000630142"/>
    </source>
</evidence>
<feature type="chain" id="PRO_5035294300" description="TonB C-terminal domain-containing protein" evidence="1">
    <location>
        <begin position="21"/>
        <end position="110"/>
    </location>
</feature>
<gene>
    <name evidence="2" type="ORF">GCM10016234_21030</name>
</gene>
<evidence type="ECO:0008006" key="4">
    <source>
        <dbReference type="Google" id="ProtNLM"/>
    </source>
</evidence>
<protein>
    <recommendedName>
        <fullName evidence="4">TonB C-terminal domain-containing protein</fullName>
    </recommendedName>
</protein>
<evidence type="ECO:0000256" key="1">
    <source>
        <dbReference type="SAM" id="SignalP"/>
    </source>
</evidence>
<comment type="caution">
    <text evidence="2">The sequence shown here is derived from an EMBL/GenBank/DDBJ whole genome shotgun (WGS) entry which is preliminary data.</text>
</comment>
<name>A0A8J3DX28_9HYPH</name>
<reference evidence="2" key="2">
    <citation type="submission" date="2020-09" db="EMBL/GenBank/DDBJ databases">
        <authorList>
            <person name="Sun Q."/>
            <person name="Kim S."/>
        </authorList>
    </citation>
    <scope>NUCLEOTIDE SEQUENCE</scope>
    <source>
        <strain evidence="2">KCTC 42249</strain>
    </source>
</reference>
<evidence type="ECO:0000313" key="2">
    <source>
        <dbReference type="EMBL" id="GHD14924.1"/>
    </source>
</evidence>
<organism evidence="2 3">
    <name type="scientific">Tianweitania populi</name>
    <dbReference type="NCBI Taxonomy" id="1607949"/>
    <lineage>
        <taxon>Bacteria</taxon>
        <taxon>Pseudomonadati</taxon>
        <taxon>Pseudomonadota</taxon>
        <taxon>Alphaproteobacteria</taxon>
        <taxon>Hyphomicrobiales</taxon>
        <taxon>Phyllobacteriaceae</taxon>
        <taxon>Tianweitania</taxon>
    </lineage>
</organism>
<accession>A0A8J3DX28</accession>
<proteinExistence type="predicted"/>
<keyword evidence="3" id="KW-1185">Reference proteome</keyword>
<feature type="signal peptide" evidence="1">
    <location>
        <begin position="1"/>
        <end position="20"/>
    </location>
</feature>
<sequence>MLRSLLGFALLAGTAAFTSAQENPAVSASIMQQITACFMPPALSNAQAIIFFEVDEHGQLVGAPRFEEKGRSEAERAFAAAAIRAILRCGPYDTGGEREIRVRFTSEPQH</sequence>
<dbReference type="Proteomes" id="UP000630142">
    <property type="component" value="Unassembled WGS sequence"/>
</dbReference>